<name>A0A2V4NTU5_9ACTN</name>
<accession>A0A2V4NTU5</accession>
<keyword evidence="1" id="KW-0472">Membrane</keyword>
<comment type="caution">
    <text evidence="2">The sequence shown here is derived from an EMBL/GenBank/DDBJ whole genome shotgun (WGS) entry which is preliminary data.</text>
</comment>
<sequence>MVDQAACATKAHINIEHLLQRGVREYRVTWPVVLRDSWPGLGIWMLIAIALGICLKPLPVVGLFVLIFWLALVLALFLIRSTTGHTLKCSTLAAFERVSAVTTHM</sequence>
<organism evidence="2 3">
    <name type="scientific">Streptomyces tateyamensis</name>
    <dbReference type="NCBI Taxonomy" id="565073"/>
    <lineage>
        <taxon>Bacteria</taxon>
        <taxon>Bacillati</taxon>
        <taxon>Actinomycetota</taxon>
        <taxon>Actinomycetes</taxon>
        <taxon>Kitasatosporales</taxon>
        <taxon>Streptomycetaceae</taxon>
        <taxon>Streptomyces</taxon>
    </lineage>
</organism>
<keyword evidence="3" id="KW-1185">Reference proteome</keyword>
<dbReference type="RefSeq" id="WP_110673158.1">
    <property type="nucleotide sequence ID" value="NZ_PYBW01000154.1"/>
</dbReference>
<keyword evidence="1" id="KW-1133">Transmembrane helix</keyword>
<dbReference type="Proteomes" id="UP000248039">
    <property type="component" value="Unassembled WGS sequence"/>
</dbReference>
<evidence type="ECO:0000256" key="1">
    <source>
        <dbReference type="SAM" id="Phobius"/>
    </source>
</evidence>
<feature type="transmembrane region" description="Helical" evidence="1">
    <location>
        <begin position="37"/>
        <end position="55"/>
    </location>
</feature>
<keyword evidence="1" id="KW-0812">Transmembrane</keyword>
<proteinExistence type="predicted"/>
<dbReference type="AlphaFoldDB" id="A0A2V4NTU5"/>
<reference evidence="2 3" key="1">
    <citation type="submission" date="2018-03" db="EMBL/GenBank/DDBJ databases">
        <title>Bioinformatic expansion and discovery of thiopeptide antibiotics.</title>
        <authorList>
            <person name="Schwalen C.J."/>
            <person name="Hudson G.A."/>
            <person name="Mitchell D.A."/>
        </authorList>
    </citation>
    <scope>NUCLEOTIDE SEQUENCE [LARGE SCALE GENOMIC DNA]</scope>
    <source>
        <strain evidence="2 3">ATCC 21389</strain>
    </source>
</reference>
<dbReference type="EMBL" id="PYBW01000154">
    <property type="protein sequence ID" value="PYC67361.1"/>
    <property type="molecule type" value="Genomic_DNA"/>
</dbReference>
<dbReference type="OrthoDB" id="9964810at2"/>
<feature type="transmembrane region" description="Helical" evidence="1">
    <location>
        <begin position="60"/>
        <end position="79"/>
    </location>
</feature>
<protein>
    <submittedName>
        <fullName evidence="2">Uncharacterized protein</fullName>
    </submittedName>
</protein>
<gene>
    <name evidence="2" type="ORF">C7C46_30410</name>
</gene>
<evidence type="ECO:0000313" key="2">
    <source>
        <dbReference type="EMBL" id="PYC67361.1"/>
    </source>
</evidence>
<evidence type="ECO:0000313" key="3">
    <source>
        <dbReference type="Proteomes" id="UP000248039"/>
    </source>
</evidence>